<keyword evidence="3" id="KW-1185">Reference proteome</keyword>
<dbReference type="STRING" id="1136941.ACH46_03345"/>
<organism evidence="2 3">
    <name type="scientific">Gordonia phthalatica</name>
    <dbReference type="NCBI Taxonomy" id="1136941"/>
    <lineage>
        <taxon>Bacteria</taxon>
        <taxon>Bacillati</taxon>
        <taxon>Actinomycetota</taxon>
        <taxon>Actinomycetes</taxon>
        <taxon>Mycobacteriales</taxon>
        <taxon>Gordoniaceae</taxon>
        <taxon>Gordonia</taxon>
    </lineage>
</organism>
<feature type="transmembrane region" description="Helical" evidence="1">
    <location>
        <begin position="40"/>
        <end position="58"/>
    </location>
</feature>
<feature type="transmembrane region" description="Helical" evidence="1">
    <location>
        <begin position="127"/>
        <end position="148"/>
    </location>
</feature>
<protein>
    <submittedName>
        <fullName evidence="2">Uncharacterized protein</fullName>
    </submittedName>
</protein>
<evidence type="ECO:0000256" key="1">
    <source>
        <dbReference type="SAM" id="Phobius"/>
    </source>
</evidence>
<dbReference type="AlphaFoldDB" id="A0A0N7FU93"/>
<dbReference type="Proteomes" id="UP000063789">
    <property type="component" value="Chromosome"/>
</dbReference>
<reference evidence="2 3" key="2">
    <citation type="journal article" date="2017" name="Int. J. Syst. Evol. Microbiol.">
        <title>Gordonia phthalatica sp. nov., a di-n-butyl phthalate-degrading bacterium isolated from activated sludge.</title>
        <authorList>
            <person name="Jin D."/>
            <person name="Kong X."/>
            <person name="Jia M."/>
            <person name="Yu X."/>
            <person name="Wang X."/>
            <person name="Zhuang X."/>
            <person name="Deng Y."/>
            <person name="Bai Z."/>
        </authorList>
    </citation>
    <scope>NUCLEOTIDE SEQUENCE [LARGE SCALE GENOMIC DNA]</scope>
    <source>
        <strain evidence="2 3">QH-11</strain>
    </source>
</reference>
<dbReference type="RefSeq" id="WP_062391674.1">
    <property type="nucleotide sequence ID" value="NZ_CP011853.1"/>
</dbReference>
<reference evidence="3" key="1">
    <citation type="submission" date="2015-06" db="EMBL/GenBank/DDBJ databases">
        <title>Complete genome sequence and metabolic analysis of phthalate degradation pathway in Gordonia sp. QH-11.</title>
        <authorList>
            <person name="Jin D."/>
            <person name="Kong X."/>
            <person name="Bai Z."/>
        </authorList>
    </citation>
    <scope>NUCLEOTIDE SEQUENCE [LARGE SCALE GENOMIC DNA]</scope>
    <source>
        <strain evidence="3">QH-11</strain>
    </source>
</reference>
<dbReference type="KEGG" id="goq:ACH46_03345"/>
<feature type="transmembrane region" description="Helical" evidence="1">
    <location>
        <begin position="70"/>
        <end position="91"/>
    </location>
</feature>
<sequence length="149" mass="15014">MTTRQIGIDAHTAGGGALVVAGGLVAAVTGPLGLEKGSWLAAYLVLVGGVALIIIGIAQQNLPTPVPAPIQIVQLSGWAVANAVVIVGALVSSSVTIDVGAVLLLLVLALTWWAGHGLIRLRNTLAYAYLAILTILIVSAPIGMVLGAR</sequence>
<evidence type="ECO:0000313" key="3">
    <source>
        <dbReference type="Proteomes" id="UP000063789"/>
    </source>
</evidence>
<keyword evidence="1" id="KW-0472">Membrane</keyword>
<keyword evidence="1" id="KW-0812">Transmembrane</keyword>
<dbReference type="EMBL" id="CP011853">
    <property type="protein sequence ID" value="ALG83719.1"/>
    <property type="molecule type" value="Genomic_DNA"/>
</dbReference>
<gene>
    <name evidence="2" type="ORF">ACH46_03345</name>
</gene>
<name>A0A0N7FU93_9ACTN</name>
<feature type="transmembrane region" description="Helical" evidence="1">
    <location>
        <begin position="97"/>
        <end position="115"/>
    </location>
</feature>
<keyword evidence="1" id="KW-1133">Transmembrane helix</keyword>
<dbReference type="PATRIC" id="fig|1136941.3.peg.676"/>
<feature type="transmembrane region" description="Helical" evidence="1">
    <location>
        <begin position="12"/>
        <end position="34"/>
    </location>
</feature>
<proteinExistence type="predicted"/>
<evidence type="ECO:0000313" key="2">
    <source>
        <dbReference type="EMBL" id="ALG83719.1"/>
    </source>
</evidence>
<accession>A0A0N7FU93</accession>